<name>A0A256FNC2_9HYPH</name>
<dbReference type="EMBL" id="NNRJ01000049">
    <property type="protein sequence ID" value="OYR15921.1"/>
    <property type="molecule type" value="Genomic_DNA"/>
</dbReference>
<evidence type="ECO:0000313" key="6">
    <source>
        <dbReference type="EMBL" id="OYR15921.1"/>
    </source>
</evidence>
<evidence type="ECO:0000256" key="1">
    <source>
        <dbReference type="ARBA" id="ARBA00023015"/>
    </source>
</evidence>
<feature type="domain" description="Cyclic nucleotide-binding" evidence="4">
    <location>
        <begin position="40"/>
        <end position="90"/>
    </location>
</feature>
<keyword evidence="3" id="KW-0804">Transcription</keyword>
<keyword evidence="2" id="KW-0238">DNA-binding</keyword>
<evidence type="ECO:0000313" key="7">
    <source>
        <dbReference type="Proteomes" id="UP000215590"/>
    </source>
</evidence>
<dbReference type="Pfam" id="PF13545">
    <property type="entry name" value="HTH_Crp_2"/>
    <property type="match status" value="1"/>
</dbReference>
<sequence>MMVNVDDSKTLRHFLESPPIGAVFEESDFSILSALPVSVKTYAPHTVVSSQGDWANSLHIIKGGWGCIYRDLADGDRQILDFPMKGDFLGFRTGIGFNYYTLISVTELSVFELPLDHLTECLVKSPRLAMTFIELMARQRAILVEHVISIGRRSALVRVAHLLLELGHRARLNGTGKEASFFCPLTQTELGDALGLTPIHINRMLRELRSDGLLTFRNNVVEFLNRPALTHISSFDEDYLNMEIFPRFHMTSPPYR</sequence>
<dbReference type="SUPFAM" id="SSF51206">
    <property type="entry name" value="cAMP-binding domain-like"/>
    <property type="match status" value="1"/>
</dbReference>
<dbReference type="GO" id="GO:0006355">
    <property type="term" value="P:regulation of DNA-templated transcription"/>
    <property type="evidence" value="ECO:0007669"/>
    <property type="project" value="InterPro"/>
</dbReference>
<keyword evidence="7" id="KW-1185">Reference proteome</keyword>
<evidence type="ECO:0000259" key="5">
    <source>
        <dbReference type="PROSITE" id="PS51063"/>
    </source>
</evidence>
<organism evidence="6 7">
    <name type="scientific">Brucella thiophenivorans</name>
    <dbReference type="NCBI Taxonomy" id="571255"/>
    <lineage>
        <taxon>Bacteria</taxon>
        <taxon>Pseudomonadati</taxon>
        <taxon>Pseudomonadota</taxon>
        <taxon>Alphaproteobacteria</taxon>
        <taxon>Hyphomicrobiales</taxon>
        <taxon>Brucellaceae</taxon>
        <taxon>Brucella/Ochrobactrum group</taxon>
        <taxon>Brucella</taxon>
    </lineage>
</organism>
<dbReference type="PROSITE" id="PS51063">
    <property type="entry name" value="HTH_CRP_2"/>
    <property type="match status" value="1"/>
</dbReference>
<dbReference type="OrthoDB" id="7584044at2"/>
<gene>
    <name evidence="6" type="ORF">CEV31_2677</name>
</gene>
<dbReference type="SUPFAM" id="SSF46785">
    <property type="entry name" value="Winged helix' DNA-binding domain"/>
    <property type="match status" value="1"/>
</dbReference>
<evidence type="ECO:0000256" key="3">
    <source>
        <dbReference type="ARBA" id="ARBA00023163"/>
    </source>
</evidence>
<comment type="caution">
    <text evidence="6">The sequence shown here is derived from an EMBL/GenBank/DDBJ whole genome shotgun (WGS) entry which is preliminary data.</text>
</comment>
<protein>
    <submittedName>
        <fullName evidence="6">Crp-like helix-turn-helix domain protein</fullName>
    </submittedName>
</protein>
<dbReference type="RefSeq" id="WP_094507608.1">
    <property type="nucleotide sequence ID" value="NZ_JBHEEK010000014.1"/>
</dbReference>
<dbReference type="Pfam" id="PF00027">
    <property type="entry name" value="cNMP_binding"/>
    <property type="match status" value="1"/>
</dbReference>
<dbReference type="GO" id="GO:0003677">
    <property type="term" value="F:DNA binding"/>
    <property type="evidence" value="ECO:0007669"/>
    <property type="project" value="UniProtKB-KW"/>
</dbReference>
<dbReference type="CDD" id="cd00038">
    <property type="entry name" value="CAP_ED"/>
    <property type="match status" value="1"/>
</dbReference>
<proteinExistence type="predicted"/>
<dbReference type="InterPro" id="IPR036390">
    <property type="entry name" value="WH_DNA-bd_sf"/>
</dbReference>
<dbReference type="Gene3D" id="2.60.120.10">
    <property type="entry name" value="Jelly Rolls"/>
    <property type="match status" value="1"/>
</dbReference>
<accession>A0A256FNC2</accession>
<dbReference type="SMART" id="SM00100">
    <property type="entry name" value="cNMP"/>
    <property type="match status" value="1"/>
</dbReference>
<keyword evidence="1" id="KW-0805">Transcription regulation</keyword>
<dbReference type="InterPro" id="IPR014710">
    <property type="entry name" value="RmlC-like_jellyroll"/>
</dbReference>
<dbReference type="PROSITE" id="PS50042">
    <property type="entry name" value="CNMP_BINDING_3"/>
    <property type="match status" value="1"/>
</dbReference>
<reference evidence="6 7" key="1">
    <citation type="submission" date="2017-07" db="EMBL/GenBank/DDBJ databases">
        <title>Phylogenetic study on the rhizospheric bacterium Ochrobactrum sp. A44.</title>
        <authorList>
            <person name="Krzyzanowska D.M."/>
            <person name="Ossowicki A."/>
            <person name="Rajewska M."/>
            <person name="Maciag T."/>
            <person name="Kaczynski Z."/>
            <person name="Czerwicka M."/>
            <person name="Jafra S."/>
        </authorList>
    </citation>
    <scope>NUCLEOTIDE SEQUENCE [LARGE SCALE GENOMIC DNA]</scope>
    <source>
        <strain evidence="6 7">DSM 7216</strain>
    </source>
</reference>
<feature type="domain" description="HTH crp-type" evidence="5">
    <location>
        <begin position="153"/>
        <end position="227"/>
    </location>
</feature>
<dbReference type="AlphaFoldDB" id="A0A256FNC2"/>
<evidence type="ECO:0000256" key="2">
    <source>
        <dbReference type="ARBA" id="ARBA00023125"/>
    </source>
</evidence>
<dbReference type="InterPro" id="IPR012318">
    <property type="entry name" value="HTH_CRP"/>
</dbReference>
<dbReference type="InterPro" id="IPR018490">
    <property type="entry name" value="cNMP-bd_dom_sf"/>
</dbReference>
<dbReference type="InterPro" id="IPR000595">
    <property type="entry name" value="cNMP-bd_dom"/>
</dbReference>
<evidence type="ECO:0000259" key="4">
    <source>
        <dbReference type="PROSITE" id="PS50042"/>
    </source>
</evidence>
<dbReference type="Proteomes" id="UP000215590">
    <property type="component" value="Unassembled WGS sequence"/>
</dbReference>